<reference evidence="2" key="1">
    <citation type="submission" date="2022-11" db="UniProtKB">
        <authorList>
            <consortium name="WormBaseParasite"/>
        </authorList>
    </citation>
    <scope>IDENTIFICATION</scope>
</reference>
<sequence>MILMSVLVSIYYNVVVAWAILYLFILVTGRFSWWSTCAQDFNTPYCYSSLEDNRCTSLLNHGNNGSVIGFFFNGSCFDKSVSADVFDFRSTLFSEKGAVSPAEEFFENYVLEKSDSMEDIGGLNWKITICYAVAWGITAFALRKGVKLVGKLAR</sequence>
<protein>
    <submittedName>
        <fullName evidence="2">Uncharacterized protein</fullName>
    </submittedName>
</protein>
<accession>A0AC34RJT1</accession>
<organism evidence="1 2">
    <name type="scientific">Panagrolaimus sp. JU765</name>
    <dbReference type="NCBI Taxonomy" id="591449"/>
    <lineage>
        <taxon>Eukaryota</taxon>
        <taxon>Metazoa</taxon>
        <taxon>Ecdysozoa</taxon>
        <taxon>Nematoda</taxon>
        <taxon>Chromadorea</taxon>
        <taxon>Rhabditida</taxon>
        <taxon>Tylenchina</taxon>
        <taxon>Panagrolaimomorpha</taxon>
        <taxon>Panagrolaimoidea</taxon>
        <taxon>Panagrolaimidae</taxon>
        <taxon>Panagrolaimus</taxon>
    </lineage>
</organism>
<evidence type="ECO:0000313" key="2">
    <source>
        <dbReference type="WBParaSite" id="JU765_v2.g7516.t1"/>
    </source>
</evidence>
<dbReference type="Proteomes" id="UP000887576">
    <property type="component" value="Unplaced"/>
</dbReference>
<evidence type="ECO:0000313" key="1">
    <source>
        <dbReference type="Proteomes" id="UP000887576"/>
    </source>
</evidence>
<dbReference type="WBParaSite" id="JU765_v2.g7516.t1">
    <property type="protein sequence ID" value="JU765_v2.g7516.t1"/>
    <property type="gene ID" value="JU765_v2.g7516"/>
</dbReference>
<proteinExistence type="predicted"/>
<name>A0AC34RJT1_9BILA</name>